<dbReference type="InterPro" id="IPR039561">
    <property type="entry name" value="Peptidase_M15C"/>
</dbReference>
<evidence type="ECO:0000313" key="2">
    <source>
        <dbReference type="EMBL" id="MBB2995828.1"/>
    </source>
</evidence>
<evidence type="ECO:0000313" key="3">
    <source>
        <dbReference type="Proteomes" id="UP000523000"/>
    </source>
</evidence>
<proteinExistence type="predicted"/>
<dbReference type="AlphaFoldDB" id="A0A839QHI9"/>
<accession>A0A839QHI9</accession>
<dbReference type="EMBL" id="JACHVS010000001">
    <property type="protein sequence ID" value="MBB2995828.1"/>
    <property type="molecule type" value="Genomic_DNA"/>
</dbReference>
<keyword evidence="3" id="KW-1185">Reference proteome</keyword>
<dbReference type="Gene3D" id="3.30.1380.10">
    <property type="match status" value="1"/>
</dbReference>
<dbReference type="Pfam" id="PF13539">
    <property type="entry name" value="Peptidase_M15_4"/>
    <property type="match status" value="1"/>
</dbReference>
<name>A0A839QHI9_9MICC</name>
<dbReference type="GO" id="GO:0008233">
    <property type="term" value="F:peptidase activity"/>
    <property type="evidence" value="ECO:0007669"/>
    <property type="project" value="InterPro"/>
</dbReference>
<dbReference type="InterPro" id="IPR009045">
    <property type="entry name" value="Zn_M74/Hedgehog-like"/>
</dbReference>
<comment type="caution">
    <text evidence="2">The sequence shown here is derived from an EMBL/GenBank/DDBJ whole genome shotgun (WGS) entry which is preliminary data.</text>
</comment>
<sequence>MSTMPGPGAFAFSSRVTEWVDLAHTFGNGCPVNPQDLRHVSFSHWTFEGTIGSGTMVVHHLLEPLLETVLGVAFAERFPIHQALPLDDERFRGDDEVSMAANNSSCFNYRLISGTTRPSNHSWGAAVDLNPLQNPYLYADGHWGPSAEIDYTDRTLDLPGMFTAAHPVVRAFIDAGFQWGGNWERPDYHHFEALGLVLGVADSDPTAAHKPRA</sequence>
<organism evidence="2 3">
    <name type="scientific">Paeniglutamicibacter cryotolerans</name>
    <dbReference type="NCBI Taxonomy" id="670079"/>
    <lineage>
        <taxon>Bacteria</taxon>
        <taxon>Bacillati</taxon>
        <taxon>Actinomycetota</taxon>
        <taxon>Actinomycetes</taxon>
        <taxon>Micrococcales</taxon>
        <taxon>Micrococcaceae</taxon>
        <taxon>Paeniglutamicibacter</taxon>
    </lineage>
</organism>
<dbReference type="SUPFAM" id="SSF55166">
    <property type="entry name" value="Hedgehog/DD-peptidase"/>
    <property type="match status" value="1"/>
</dbReference>
<feature type="domain" description="Peptidase M15C" evidence="1">
    <location>
        <begin position="114"/>
        <end position="192"/>
    </location>
</feature>
<dbReference type="Proteomes" id="UP000523000">
    <property type="component" value="Unassembled WGS sequence"/>
</dbReference>
<evidence type="ECO:0000259" key="1">
    <source>
        <dbReference type="Pfam" id="PF13539"/>
    </source>
</evidence>
<protein>
    <recommendedName>
        <fullName evidence="1">Peptidase M15C domain-containing protein</fullName>
    </recommendedName>
</protein>
<reference evidence="2 3" key="1">
    <citation type="submission" date="2020-08" db="EMBL/GenBank/DDBJ databases">
        <title>Sequencing the genomes of 1000 actinobacteria strains.</title>
        <authorList>
            <person name="Klenk H.-P."/>
        </authorList>
    </citation>
    <scope>NUCLEOTIDE SEQUENCE [LARGE SCALE GENOMIC DNA]</scope>
    <source>
        <strain evidence="2 3">DSM 22826</strain>
    </source>
</reference>
<gene>
    <name evidence="2" type="ORF">E9229_002019</name>
</gene>
<dbReference type="RefSeq" id="WP_183511026.1">
    <property type="nucleotide sequence ID" value="NZ_BAABGK010000042.1"/>
</dbReference>